<sequence length="78" mass="8948">MPKTQNLIDKLEALGDEEVFEIDWGATIAMVDRREAACKQVTPCPKCGTMQVQLVDWSTPVLKMKCRECHHKFVKELK</sequence>
<dbReference type="KEGG" id="vg:65108277"/>
<keyword evidence="2" id="KW-1185">Reference proteome</keyword>
<name>A0A2Z5ZC05_9CAUD</name>
<dbReference type="Proteomes" id="UP000250157">
    <property type="component" value="Segment"/>
</dbReference>
<proteinExistence type="predicted"/>
<accession>A0A2Z5ZC05</accession>
<reference evidence="1 2" key="1">
    <citation type="submission" date="2018-02" db="EMBL/GenBank/DDBJ databases">
        <title>Full genome sequencing of a novel polyvalent bacteriophage as one of T4-Family member.</title>
        <authorList>
            <person name="Kawasaki T."/>
            <person name="Saad A.M."/>
            <person name="Yamada T."/>
        </authorList>
    </citation>
    <scope>NUCLEOTIDE SEQUENCE [LARGE SCALE GENOMIC DNA]</scope>
    <source>
        <strain evidence="1 2">EcS1</strain>
    </source>
</reference>
<evidence type="ECO:0008006" key="3">
    <source>
        <dbReference type="Google" id="ProtNLM"/>
    </source>
</evidence>
<organism evidence="1 2">
    <name type="scientific">Escherichia phage EcS1</name>
    <dbReference type="NCBI Taxonomy" id="2083276"/>
    <lineage>
        <taxon>Viruses</taxon>
        <taxon>Duplodnaviria</taxon>
        <taxon>Heunggongvirae</taxon>
        <taxon>Uroviricota</taxon>
        <taxon>Caudoviricetes</taxon>
        <taxon>Pantevenvirales</taxon>
        <taxon>Straboviridae</taxon>
        <taxon>Tevenvirinae</taxon>
        <taxon>Kagamiyamavirus</taxon>
        <taxon>Kagamiyamavirus ecs1</taxon>
    </lineage>
</organism>
<evidence type="ECO:0000313" key="1">
    <source>
        <dbReference type="EMBL" id="BBC78138.1"/>
    </source>
</evidence>
<dbReference type="EMBL" id="LC371242">
    <property type="protein sequence ID" value="BBC78138.1"/>
    <property type="molecule type" value="Genomic_DNA"/>
</dbReference>
<dbReference type="GeneID" id="65108277"/>
<evidence type="ECO:0000313" key="2">
    <source>
        <dbReference type="Proteomes" id="UP000250157"/>
    </source>
</evidence>
<dbReference type="RefSeq" id="YP_010090785.1">
    <property type="nucleotide sequence ID" value="NC_055721.1"/>
</dbReference>
<protein>
    <recommendedName>
        <fullName evidence="3">Thioredoxin</fullName>
    </recommendedName>
</protein>